<gene>
    <name evidence="3" type="ORF">FDA94_24120</name>
</gene>
<dbReference type="OrthoDB" id="3264110at2"/>
<keyword evidence="1" id="KW-0472">Membrane</keyword>
<proteinExistence type="predicted"/>
<keyword evidence="1" id="KW-1133">Transmembrane helix</keyword>
<feature type="transmembrane region" description="Helical" evidence="1">
    <location>
        <begin position="485"/>
        <end position="504"/>
    </location>
</feature>
<feature type="transmembrane region" description="Helical" evidence="1">
    <location>
        <begin position="594"/>
        <end position="614"/>
    </location>
</feature>
<feature type="chain" id="PRO_5038509754" evidence="2">
    <location>
        <begin position="27"/>
        <end position="701"/>
    </location>
</feature>
<evidence type="ECO:0000313" key="3">
    <source>
        <dbReference type="EMBL" id="TKK85731.1"/>
    </source>
</evidence>
<accession>A0A4U3M9W0</accession>
<feature type="transmembrane region" description="Helical" evidence="1">
    <location>
        <begin position="451"/>
        <end position="473"/>
    </location>
</feature>
<keyword evidence="4" id="KW-1185">Reference proteome</keyword>
<feature type="transmembrane region" description="Helical" evidence="1">
    <location>
        <begin position="411"/>
        <end position="431"/>
    </location>
</feature>
<protein>
    <submittedName>
        <fullName evidence="3">Uncharacterized protein</fullName>
    </submittedName>
</protein>
<feature type="transmembrane region" description="Helical" evidence="1">
    <location>
        <begin position="321"/>
        <end position="342"/>
    </location>
</feature>
<dbReference type="SUPFAM" id="SSF53649">
    <property type="entry name" value="Alkaline phosphatase-like"/>
    <property type="match status" value="1"/>
</dbReference>
<name>A0A4U3M9W0_9ACTN</name>
<evidence type="ECO:0000256" key="2">
    <source>
        <dbReference type="SAM" id="SignalP"/>
    </source>
</evidence>
<feature type="transmembrane region" description="Helical" evidence="1">
    <location>
        <begin position="657"/>
        <end position="675"/>
    </location>
</feature>
<feature type="transmembrane region" description="Helical" evidence="1">
    <location>
        <begin position="534"/>
        <end position="554"/>
    </location>
</feature>
<feature type="signal peptide" evidence="2">
    <location>
        <begin position="1"/>
        <end position="26"/>
    </location>
</feature>
<keyword evidence="1" id="KW-0812">Transmembrane</keyword>
<dbReference type="RefSeq" id="WP_137249356.1">
    <property type="nucleotide sequence ID" value="NZ_SZQA01000025.1"/>
</dbReference>
<sequence length="701" mass="71258">MRRWAAGMVTAMLVAIVWGAPAAARAEGPGQVALIGVPGLMWSDVTESDTPNLWRLAGESAVGSLSVKAVGTITCPYDGWLTVSAGVRSAVGRRCGLPPLPVEGTNRLHEFGWFASVAGVPTAGSVGTLPGTMAVGPGGVLALSDRQGAVGRYHATVEEVADWSAPVIAVDVDTLIRPYVGADGKVSPEPEAVAAADRTAAVRQADAQVGAVLAQLPATATVLVAGLADHGSVPHLRVAMMRAPGTTGTSLLGSGSTHRDDMIILPDLTATLFSAAGQAAAIPPTVIGQPLKAGAPIPLDEAVDRLRNADTAGQTIRNMGGIFFTTLAVLQVLFYGAAFLLLRRRSALGLVRVAAVALASIPVSTYLINLTPWEAGPAPTLTLIGGLVACDVVLTVLALRAARLTKPENILAPLIVVAGVTAAALLGDLLSGTHLQLNSVMGYTGVVGARYYGLGNIPFALLATAVLLVATAVADTLVRHGRRPLAVGLIAALGVFAMILGGWPGVGSDFGGVIAFVPGIAVAALIVAGRRVSIWKLGLFCVAGGVIVLSIAYLDYRRPPGSQTHLGRFVGQIFDGTFWPVIARKLDAMLGTLLSPNLMPVVIAAVAFLVFAVLRPGAATAGVLPVAFERAPMLKAGLLGALVSGGVGMLVNDSGAAVLSMALALAVPLVLSAGIRAIQLDGASPGDGSRAEGAVKQPRVA</sequence>
<evidence type="ECO:0000256" key="1">
    <source>
        <dbReference type="SAM" id="Phobius"/>
    </source>
</evidence>
<organism evidence="3 4">
    <name type="scientific">Herbidospora galbida</name>
    <dbReference type="NCBI Taxonomy" id="2575442"/>
    <lineage>
        <taxon>Bacteria</taxon>
        <taxon>Bacillati</taxon>
        <taxon>Actinomycetota</taxon>
        <taxon>Actinomycetes</taxon>
        <taxon>Streptosporangiales</taxon>
        <taxon>Streptosporangiaceae</taxon>
        <taxon>Herbidospora</taxon>
    </lineage>
</organism>
<feature type="transmembrane region" description="Helical" evidence="1">
    <location>
        <begin position="510"/>
        <end position="527"/>
    </location>
</feature>
<dbReference type="Proteomes" id="UP000308705">
    <property type="component" value="Unassembled WGS sequence"/>
</dbReference>
<dbReference type="EMBL" id="SZQA01000025">
    <property type="protein sequence ID" value="TKK85731.1"/>
    <property type="molecule type" value="Genomic_DNA"/>
</dbReference>
<keyword evidence="2" id="KW-0732">Signal</keyword>
<feature type="transmembrane region" description="Helical" evidence="1">
    <location>
        <begin position="380"/>
        <end position="399"/>
    </location>
</feature>
<feature type="transmembrane region" description="Helical" evidence="1">
    <location>
        <begin position="634"/>
        <end position="651"/>
    </location>
</feature>
<dbReference type="AlphaFoldDB" id="A0A4U3M9W0"/>
<reference evidence="3 4" key="1">
    <citation type="submission" date="2019-04" db="EMBL/GenBank/DDBJ databases">
        <title>Herbidospora sp. NEAU-GS14.nov., a novel actinomycete isolated from soil.</title>
        <authorList>
            <person name="Han L."/>
        </authorList>
    </citation>
    <scope>NUCLEOTIDE SEQUENCE [LARGE SCALE GENOMIC DNA]</scope>
    <source>
        <strain evidence="3 4">NEAU-GS14</strain>
    </source>
</reference>
<feature type="transmembrane region" description="Helical" evidence="1">
    <location>
        <begin position="349"/>
        <end position="368"/>
    </location>
</feature>
<evidence type="ECO:0000313" key="4">
    <source>
        <dbReference type="Proteomes" id="UP000308705"/>
    </source>
</evidence>
<comment type="caution">
    <text evidence="3">The sequence shown here is derived from an EMBL/GenBank/DDBJ whole genome shotgun (WGS) entry which is preliminary data.</text>
</comment>
<dbReference type="InterPro" id="IPR017850">
    <property type="entry name" value="Alkaline_phosphatase_core_sf"/>
</dbReference>